<reference evidence="1 2" key="1">
    <citation type="journal article" date="2012" name="Environ. Microbiol.">
        <title>The genome sequence of Desulfatibacillum alkenivorans AK-01: a blueprint for anaerobic alkane oxidation.</title>
        <authorList>
            <person name="Callaghan A.V."/>
            <person name="Morris B.E."/>
            <person name="Pereira I.A."/>
            <person name="McInerney M.J."/>
            <person name="Austin R.N."/>
            <person name="Groves J.T."/>
            <person name="Kukor J.J."/>
            <person name="Suflita J.M."/>
            <person name="Young L.Y."/>
            <person name="Zylstra G.J."/>
            <person name="Wawrik B."/>
        </authorList>
    </citation>
    <scope>NUCLEOTIDE SEQUENCE [LARGE SCALE GENOMIC DNA]</scope>
    <source>
        <strain evidence="1 2">AK-01</strain>
    </source>
</reference>
<evidence type="ECO:0000313" key="1">
    <source>
        <dbReference type="EMBL" id="ACL05676.1"/>
    </source>
</evidence>
<name>B8FJK7_DESAL</name>
<organism evidence="1 2">
    <name type="scientific">Desulfatibacillum aliphaticivorans</name>
    <dbReference type="NCBI Taxonomy" id="218208"/>
    <lineage>
        <taxon>Bacteria</taxon>
        <taxon>Pseudomonadati</taxon>
        <taxon>Thermodesulfobacteriota</taxon>
        <taxon>Desulfobacteria</taxon>
        <taxon>Desulfobacterales</taxon>
        <taxon>Desulfatibacillaceae</taxon>
        <taxon>Desulfatibacillum</taxon>
    </lineage>
</organism>
<accession>B8FJK7</accession>
<sequence>MAENRGSLAIGMAFLLRRKLEAEFRRFRKEYTASRIEFWKKHQKRVEKRIEELEAELPRKPKKKIQKVEID</sequence>
<evidence type="ECO:0000313" key="2">
    <source>
        <dbReference type="Proteomes" id="UP000000739"/>
    </source>
</evidence>
<dbReference type="RefSeq" id="WP_015948725.1">
    <property type="nucleotide sequence ID" value="NC_011768.1"/>
</dbReference>
<dbReference type="Proteomes" id="UP000000739">
    <property type="component" value="Chromosome"/>
</dbReference>
<gene>
    <name evidence="1" type="ordered locus">Dalk_3990</name>
</gene>
<dbReference type="EMBL" id="CP001322">
    <property type="protein sequence ID" value="ACL05676.1"/>
    <property type="molecule type" value="Genomic_DNA"/>
</dbReference>
<dbReference type="AlphaFoldDB" id="B8FJK7"/>
<dbReference type="HOGENOM" id="CLU_2733396_0_0_7"/>
<keyword evidence="2" id="KW-1185">Reference proteome</keyword>
<proteinExistence type="predicted"/>
<dbReference type="KEGG" id="dal:Dalk_3990"/>
<protein>
    <submittedName>
        <fullName evidence="1">Uncharacterized protein</fullName>
    </submittedName>
</protein>